<keyword evidence="3" id="KW-0804">Transcription</keyword>
<organism evidence="6 7">
    <name type="scientific">Demequina lignilytica</name>
    <dbReference type="NCBI Taxonomy" id="3051663"/>
    <lineage>
        <taxon>Bacteria</taxon>
        <taxon>Bacillati</taxon>
        <taxon>Actinomycetota</taxon>
        <taxon>Actinomycetes</taxon>
        <taxon>Micrococcales</taxon>
        <taxon>Demequinaceae</taxon>
        <taxon>Demequina</taxon>
    </lineage>
</organism>
<name>A0AB35MIA1_9MICO</name>
<reference evidence="6 7" key="1">
    <citation type="submission" date="2023-06" db="EMBL/GenBank/DDBJ databases">
        <title>SYSU T0a273.</title>
        <authorList>
            <person name="Gao L."/>
            <person name="Fang B.-Z."/>
            <person name="Li W.-J."/>
        </authorList>
    </citation>
    <scope>NUCLEOTIDE SEQUENCE [LARGE SCALE GENOMIC DNA]</scope>
    <source>
        <strain evidence="6 7">SYSU T0a273</strain>
    </source>
</reference>
<dbReference type="InterPro" id="IPR046335">
    <property type="entry name" value="LacI/GalR-like_sensor"/>
</dbReference>
<keyword evidence="2 6" id="KW-0238">DNA-binding</keyword>
<dbReference type="Proteomes" id="UP001172756">
    <property type="component" value="Unassembled WGS sequence"/>
</dbReference>
<feature type="region of interest" description="Disordered" evidence="4">
    <location>
        <begin position="309"/>
        <end position="350"/>
    </location>
</feature>
<dbReference type="AlphaFoldDB" id="A0AB35MIA1"/>
<feature type="domain" description="HTH lacI-type" evidence="5">
    <location>
        <begin position="4"/>
        <end position="58"/>
    </location>
</feature>
<dbReference type="PANTHER" id="PTHR30146:SF153">
    <property type="entry name" value="LACTOSE OPERON REPRESSOR"/>
    <property type="match status" value="1"/>
</dbReference>
<dbReference type="RefSeq" id="WP_301160343.1">
    <property type="nucleotide sequence ID" value="NZ_JAUHQB010000004.1"/>
</dbReference>
<dbReference type="CDD" id="cd01392">
    <property type="entry name" value="HTH_LacI"/>
    <property type="match status" value="1"/>
</dbReference>
<evidence type="ECO:0000256" key="2">
    <source>
        <dbReference type="ARBA" id="ARBA00023125"/>
    </source>
</evidence>
<proteinExistence type="predicted"/>
<accession>A0AB35MIA1</accession>
<dbReference type="SUPFAM" id="SSF47413">
    <property type="entry name" value="lambda repressor-like DNA-binding domains"/>
    <property type="match status" value="1"/>
</dbReference>
<gene>
    <name evidence="6" type="ORF">QQ002_08140</name>
</gene>
<evidence type="ECO:0000256" key="1">
    <source>
        <dbReference type="ARBA" id="ARBA00023015"/>
    </source>
</evidence>
<dbReference type="SUPFAM" id="SSF53822">
    <property type="entry name" value="Periplasmic binding protein-like I"/>
    <property type="match status" value="1"/>
</dbReference>
<evidence type="ECO:0000256" key="4">
    <source>
        <dbReference type="SAM" id="MobiDB-lite"/>
    </source>
</evidence>
<dbReference type="GO" id="GO:0003700">
    <property type="term" value="F:DNA-binding transcription factor activity"/>
    <property type="evidence" value="ECO:0007669"/>
    <property type="project" value="TreeGrafter"/>
</dbReference>
<dbReference type="InterPro" id="IPR028082">
    <property type="entry name" value="Peripla_BP_I"/>
</dbReference>
<dbReference type="PROSITE" id="PS00356">
    <property type="entry name" value="HTH_LACI_1"/>
    <property type="match status" value="1"/>
</dbReference>
<dbReference type="Pfam" id="PF00356">
    <property type="entry name" value="LacI"/>
    <property type="match status" value="1"/>
</dbReference>
<dbReference type="PANTHER" id="PTHR30146">
    <property type="entry name" value="LACI-RELATED TRANSCRIPTIONAL REPRESSOR"/>
    <property type="match status" value="1"/>
</dbReference>
<evidence type="ECO:0000313" key="7">
    <source>
        <dbReference type="Proteomes" id="UP001172756"/>
    </source>
</evidence>
<evidence type="ECO:0000256" key="3">
    <source>
        <dbReference type="ARBA" id="ARBA00023163"/>
    </source>
</evidence>
<sequence length="350" mass="36647">MRPATMADVARLAGVSLSTVSRMLSGGPPVSPKRQARIQEAIDRLGYRPSAAARALASGQSNVIAVLAGDTTIYGYATTIRGVEEAARALGYSVMIVVVDSAEPADVDAAVTTALSQQLAGVVVLKFDPPGVAALHALPAGLPVVALSGVREKDVPQALIDEAQAGEQLTKHLLDLGHPTVHHVRVPPSRREDGRTTGWRRALKKAGATVPPVIDVTWEPQTGRTVGRRIAEMPDVTAVFCGNDELAMGVIRGLADKGLAVPEDVSVVGFDDHPLAEVWMPALTTARQDFSSLGRRGLTMLARVIAGEPPEKAAHEPAPIVVRESSGPPAASRLRGAAETGIERDAGIRS</sequence>
<comment type="caution">
    <text evidence="6">The sequence shown here is derived from an EMBL/GenBank/DDBJ whole genome shotgun (WGS) entry which is preliminary data.</text>
</comment>
<evidence type="ECO:0000313" key="6">
    <source>
        <dbReference type="EMBL" id="MDN4483503.1"/>
    </source>
</evidence>
<dbReference type="Gene3D" id="1.10.260.40">
    <property type="entry name" value="lambda repressor-like DNA-binding domains"/>
    <property type="match status" value="1"/>
</dbReference>
<dbReference type="CDD" id="cd01574">
    <property type="entry name" value="PBP1_LacI"/>
    <property type="match status" value="1"/>
</dbReference>
<protein>
    <submittedName>
        <fullName evidence="6">LacI family DNA-binding transcriptional regulator</fullName>
    </submittedName>
</protein>
<keyword evidence="1" id="KW-0805">Transcription regulation</keyword>
<feature type="compositionally biased region" description="Basic and acidic residues" evidence="4">
    <location>
        <begin position="341"/>
        <end position="350"/>
    </location>
</feature>
<dbReference type="SMART" id="SM00354">
    <property type="entry name" value="HTH_LACI"/>
    <property type="match status" value="1"/>
</dbReference>
<dbReference type="Pfam" id="PF13377">
    <property type="entry name" value="Peripla_BP_3"/>
    <property type="match status" value="1"/>
</dbReference>
<dbReference type="EMBL" id="JAUHQB010000004">
    <property type="protein sequence ID" value="MDN4483503.1"/>
    <property type="molecule type" value="Genomic_DNA"/>
</dbReference>
<evidence type="ECO:0000259" key="5">
    <source>
        <dbReference type="PROSITE" id="PS50932"/>
    </source>
</evidence>
<dbReference type="InterPro" id="IPR010982">
    <property type="entry name" value="Lambda_DNA-bd_dom_sf"/>
</dbReference>
<dbReference type="PROSITE" id="PS50932">
    <property type="entry name" value="HTH_LACI_2"/>
    <property type="match status" value="1"/>
</dbReference>
<dbReference type="GO" id="GO:0000976">
    <property type="term" value="F:transcription cis-regulatory region binding"/>
    <property type="evidence" value="ECO:0007669"/>
    <property type="project" value="TreeGrafter"/>
</dbReference>
<dbReference type="Gene3D" id="3.40.50.2300">
    <property type="match status" value="2"/>
</dbReference>
<dbReference type="InterPro" id="IPR000843">
    <property type="entry name" value="HTH_LacI"/>
</dbReference>